<evidence type="ECO:0000256" key="5">
    <source>
        <dbReference type="ARBA" id="ARBA00023159"/>
    </source>
</evidence>
<dbReference type="FunFam" id="3.30.730.10:FF:000001">
    <property type="entry name" value="Ethylene-responsive transcription factor 2"/>
    <property type="match status" value="1"/>
</dbReference>
<proteinExistence type="inferred from homology"/>
<sequence>MSFGFYDMCSNEVVSIPGKNQNSELGTFTQKQILIPPHFPAAPVYSNFHSDPIAWGGNFHDDSETHSSGIKSTPLSSPDRLCLILDGTSSSNLKFTEHCLVSKHNTSSQLGSAFDLAVPRPPTFVNFLKCSILPDQVYQSRMPQRSSSPSDSTVVPIDFPGLTLFSKEPKVLDPPCIGRGCQEALPVVDLLPRDSQSQQHLGHEWFRVNDNLSRNSSKDLAEFGLGATKTQLMKCNGRRLQACLPVKSTSATGSSSVSSGKLYRGVRQRHWGKWVAEIRLPRNRTRVWLGTFDTAEEAAFAYDTAAYMLRGEYAHLNFPDKKHLLRVNSLSGATATLLETKLRTISQGLDSKKCSGLYPGPGSSLLNNNLSDENSARGISGIFGRDSARKEWQFNWDGRADGSEMIEGNKKSDDALSGHTFDAVQLSRMPSLDMETIWDALLVSDT</sequence>
<evidence type="ECO:0000313" key="11">
    <source>
        <dbReference type="Proteomes" id="UP001153076"/>
    </source>
</evidence>
<keyword evidence="4" id="KW-0238">DNA-binding</keyword>
<evidence type="ECO:0000256" key="4">
    <source>
        <dbReference type="ARBA" id="ARBA00023125"/>
    </source>
</evidence>
<comment type="similarity">
    <text evidence="8">Belongs to the AP2/ERF transcription factor family. ERF subfamily.</text>
</comment>
<dbReference type="Pfam" id="PF00847">
    <property type="entry name" value="AP2"/>
    <property type="match status" value="1"/>
</dbReference>
<comment type="caution">
    <text evidence="10">The sequence shown here is derived from an EMBL/GenBank/DDBJ whole genome shotgun (WGS) entry which is preliminary data.</text>
</comment>
<keyword evidence="2" id="KW-0936">Ethylene signaling pathway</keyword>
<evidence type="ECO:0000256" key="7">
    <source>
        <dbReference type="ARBA" id="ARBA00023242"/>
    </source>
</evidence>
<evidence type="ECO:0000256" key="1">
    <source>
        <dbReference type="ARBA" id="ARBA00004123"/>
    </source>
</evidence>
<dbReference type="GO" id="GO:0005634">
    <property type="term" value="C:nucleus"/>
    <property type="evidence" value="ECO:0007669"/>
    <property type="project" value="UniProtKB-SubCell"/>
</dbReference>
<dbReference type="InterPro" id="IPR001471">
    <property type="entry name" value="AP2/ERF_dom"/>
</dbReference>
<evidence type="ECO:0000256" key="8">
    <source>
        <dbReference type="ARBA" id="ARBA00024343"/>
    </source>
</evidence>
<evidence type="ECO:0000259" key="9">
    <source>
        <dbReference type="PROSITE" id="PS51032"/>
    </source>
</evidence>
<organism evidence="10 11">
    <name type="scientific">Carnegiea gigantea</name>
    <dbReference type="NCBI Taxonomy" id="171969"/>
    <lineage>
        <taxon>Eukaryota</taxon>
        <taxon>Viridiplantae</taxon>
        <taxon>Streptophyta</taxon>
        <taxon>Embryophyta</taxon>
        <taxon>Tracheophyta</taxon>
        <taxon>Spermatophyta</taxon>
        <taxon>Magnoliopsida</taxon>
        <taxon>eudicotyledons</taxon>
        <taxon>Gunneridae</taxon>
        <taxon>Pentapetalae</taxon>
        <taxon>Caryophyllales</taxon>
        <taxon>Cactineae</taxon>
        <taxon>Cactaceae</taxon>
        <taxon>Cactoideae</taxon>
        <taxon>Echinocereeae</taxon>
        <taxon>Carnegiea</taxon>
    </lineage>
</organism>
<dbReference type="SUPFAM" id="SSF54171">
    <property type="entry name" value="DNA-binding domain"/>
    <property type="match status" value="1"/>
</dbReference>
<reference evidence="10" key="1">
    <citation type="submission" date="2022-04" db="EMBL/GenBank/DDBJ databases">
        <title>Carnegiea gigantea Genome sequencing and assembly v2.</title>
        <authorList>
            <person name="Copetti D."/>
            <person name="Sanderson M.J."/>
            <person name="Burquez A."/>
            <person name="Wojciechowski M.F."/>
        </authorList>
    </citation>
    <scope>NUCLEOTIDE SEQUENCE</scope>
    <source>
        <strain evidence="10">SGP5-SGP5p</strain>
        <tissue evidence="10">Aerial part</tissue>
    </source>
</reference>
<dbReference type="GO" id="GO:0000976">
    <property type="term" value="F:transcription cis-regulatory region binding"/>
    <property type="evidence" value="ECO:0007669"/>
    <property type="project" value="UniProtKB-ARBA"/>
</dbReference>
<evidence type="ECO:0000256" key="2">
    <source>
        <dbReference type="ARBA" id="ARBA00022745"/>
    </source>
</evidence>
<keyword evidence="3" id="KW-0805">Transcription regulation</keyword>
<dbReference type="OrthoDB" id="777275at2759"/>
<keyword evidence="5" id="KW-0010">Activator</keyword>
<dbReference type="Proteomes" id="UP001153076">
    <property type="component" value="Unassembled WGS sequence"/>
</dbReference>
<dbReference type="SMART" id="SM00380">
    <property type="entry name" value="AP2"/>
    <property type="match status" value="1"/>
</dbReference>
<evidence type="ECO:0000256" key="6">
    <source>
        <dbReference type="ARBA" id="ARBA00023163"/>
    </source>
</evidence>
<name>A0A9Q1JMB4_9CARY</name>
<dbReference type="PANTHER" id="PTHR31657">
    <property type="entry name" value="ETHYLENE-RESPONSIVE TRANSCRIPTION FACTOR ERF061"/>
    <property type="match status" value="1"/>
</dbReference>
<dbReference type="EMBL" id="JAKOGI010001567">
    <property type="protein sequence ID" value="KAJ8424968.1"/>
    <property type="molecule type" value="Genomic_DNA"/>
</dbReference>
<comment type="subcellular location">
    <subcellularLocation>
        <location evidence="1">Nucleus</location>
    </subcellularLocation>
</comment>
<keyword evidence="11" id="KW-1185">Reference proteome</keyword>
<feature type="domain" description="AP2/ERF" evidence="9">
    <location>
        <begin position="262"/>
        <end position="319"/>
    </location>
</feature>
<dbReference type="InterPro" id="IPR051758">
    <property type="entry name" value="ERF/AP2-like"/>
</dbReference>
<evidence type="ECO:0000313" key="10">
    <source>
        <dbReference type="EMBL" id="KAJ8424968.1"/>
    </source>
</evidence>
<dbReference type="GO" id="GO:0009873">
    <property type="term" value="P:ethylene-activated signaling pathway"/>
    <property type="evidence" value="ECO:0007669"/>
    <property type="project" value="UniProtKB-KW"/>
</dbReference>
<keyword evidence="7" id="KW-0539">Nucleus</keyword>
<dbReference type="PRINTS" id="PR00367">
    <property type="entry name" value="ETHRSPELEMNT"/>
</dbReference>
<keyword evidence="6" id="KW-0804">Transcription</keyword>
<dbReference type="AlphaFoldDB" id="A0A9Q1JMB4"/>
<evidence type="ECO:0000256" key="3">
    <source>
        <dbReference type="ARBA" id="ARBA00023015"/>
    </source>
</evidence>
<dbReference type="Gene3D" id="3.30.730.10">
    <property type="entry name" value="AP2/ERF domain"/>
    <property type="match status" value="1"/>
</dbReference>
<dbReference type="GO" id="GO:0003700">
    <property type="term" value="F:DNA-binding transcription factor activity"/>
    <property type="evidence" value="ECO:0007669"/>
    <property type="project" value="InterPro"/>
</dbReference>
<dbReference type="PROSITE" id="PS51032">
    <property type="entry name" value="AP2_ERF"/>
    <property type="match status" value="1"/>
</dbReference>
<protein>
    <recommendedName>
        <fullName evidence="9">AP2/ERF domain-containing protein</fullName>
    </recommendedName>
</protein>
<dbReference type="CDD" id="cd00018">
    <property type="entry name" value="AP2"/>
    <property type="match status" value="1"/>
</dbReference>
<dbReference type="InterPro" id="IPR036955">
    <property type="entry name" value="AP2/ERF_dom_sf"/>
</dbReference>
<accession>A0A9Q1JMB4</accession>
<dbReference type="PANTHER" id="PTHR31657:SF40">
    <property type="entry name" value="ETHYLENE-RESPONSIVE TRANSCRIPTION FACTOR ERF062"/>
    <property type="match status" value="1"/>
</dbReference>
<gene>
    <name evidence="10" type="ORF">Cgig2_001823</name>
</gene>
<dbReference type="InterPro" id="IPR016177">
    <property type="entry name" value="DNA-bd_dom_sf"/>
</dbReference>